<organism evidence="1 2">
    <name type="scientific">Abyssobacteria bacterium (strain SURF_5)</name>
    <dbReference type="NCBI Taxonomy" id="2093360"/>
    <lineage>
        <taxon>Bacteria</taxon>
        <taxon>Pseudomonadati</taxon>
        <taxon>Candidatus Hydrogenedentota</taxon>
        <taxon>Candidatus Abyssobacteria</taxon>
    </lineage>
</organism>
<dbReference type="Proteomes" id="UP000265882">
    <property type="component" value="Unassembled WGS sequence"/>
</dbReference>
<name>A0A3A4NQV9_ABYX5</name>
<proteinExistence type="predicted"/>
<evidence type="ECO:0000313" key="2">
    <source>
        <dbReference type="Proteomes" id="UP000265882"/>
    </source>
</evidence>
<gene>
    <name evidence="1" type="primary">yedF</name>
    <name evidence="1" type="ORF">C4520_15435</name>
</gene>
<dbReference type="InterPro" id="IPR027396">
    <property type="entry name" value="DsrEFH-like"/>
</dbReference>
<reference evidence="1 2" key="1">
    <citation type="journal article" date="2017" name="ISME J.">
        <title>Energy and carbon metabolisms in a deep terrestrial subsurface fluid microbial community.</title>
        <authorList>
            <person name="Momper L."/>
            <person name="Jungbluth S.P."/>
            <person name="Lee M.D."/>
            <person name="Amend J.P."/>
        </authorList>
    </citation>
    <scope>NUCLEOTIDE SEQUENCE [LARGE SCALE GENOMIC DNA]</scope>
    <source>
        <strain evidence="1">SURF_5</strain>
    </source>
</reference>
<dbReference type="GO" id="GO:0016740">
    <property type="term" value="F:transferase activity"/>
    <property type="evidence" value="ECO:0007669"/>
    <property type="project" value="UniProtKB-KW"/>
</dbReference>
<accession>A0A3A4NQV9</accession>
<dbReference type="NCBIfam" id="TIGR03527">
    <property type="entry name" value="selenium_YedF"/>
    <property type="match status" value="1"/>
</dbReference>
<sequence>MKEERSGETGKVAVLICSETIGRGNDELGANLMMNFLHHLSISDDPPDFLIMMNSGVKLATESTDVLETLRELEKRNIQILACGTCLDFFQLREKQRVGRGSNMREISQILVSASKVVSV</sequence>
<dbReference type="InterPro" id="IPR019870">
    <property type="entry name" value="Se_metab_YedF"/>
</dbReference>
<dbReference type="EMBL" id="QZKU01000108">
    <property type="protein sequence ID" value="RJP17921.1"/>
    <property type="molecule type" value="Genomic_DNA"/>
</dbReference>
<keyword evidence="1" id="KW-0808">Transferase</keyword>
<evidence type="ECO:0000313" key="1">
    <source>
        <dbReference type="EMBL" id="RJP17921.1"/>
    </source>
</evidence>
<dbReference type="SUPFAM" id="SSF75169">
    <property type="entry name" value="DsrEFH-like"/>
    <property type="match status" value="1"/>
</dbReference>
<protein>
    <submittedName>
        <fullName evidence="1">Sulfurtransferase-like selenium metabolism protein YedF</fullName>
    </submittedName>
</protein>
<comment type="caution">
    <text evidence="1">The sequence shown here is derived from an EMBL/GenBank/DDBJ whole genome shotgun (WGS) entry which is preliminary data.</text>
</comment>
<dbReference type="AlphaFoldDB" id="A0A3A4NQV9"/>